<evidence type="ECO:0000313" key="2">
    <source>
        <dbReference type="Proteomes" id="UP000193498"/>
    </source>
</evidence>
<dbReference type="STRING" id="1314790.A0A1Y1XZR7"/>
<organism evidence="1 2">
    <name type="scientific">Basidiobolus meristosporus CBS 931.73</name>
    <dbReference type="NCBI Taxonomy" id="1314790"/>
    <lineage>
        <taxon>Eukaryota</taxon>
        <taxon>Fungi</taxon>
        <taxon>Fungi incertae sedis</taxon>
        <taxon>Zoopagomycota</taxon>
        <taxon>Entomophthoromycotina</taxon>
        <taxon>Basidiobolomycetes</taxon>
        <taxon>Basidiobolales</taxon>
        <taxon>Basidiobolaceae</taxon>
        <taxon>Basidiobolus</taxon>
    </lineage>
</organism>
<name>A0A1Y1XZR7_9FUNG</name>
<dbReference type="PANTHER" id="PTHR21192">
    <property type="entry name" value="NUCLEAR PROTEIN E3-3"/>
    <property type="match status" value="1"/>
</dbReference>
<reference evidence="1 2" key="1">
    <citation type="submission" date="2016-07" db="EMBL/GenBank/DDBJ databases">
        <title>Pervasive Adenine N6-methylation of Active Genes in Fungi.</title>
        <authorList>
            <consortium name="DOE Joint Genome Institute"/>
            <person name="Mondo S.J."/>
            <person name="Dannebaum R.O."/>
            <person name="Kuo R.C."/>
            <person name="Labutti K."/>
            <person name="Haridas S."/>
            <person name="Kuo A."/>
            <person name="Salamov A."/>
            <person name="Ahrendt S.R."/>
            <person name="Lipzen A."/>
            <person name="Sullivan W."/>
            <person name="Andreopoulos W.B."/>
            <person name="Clum A."/>
            <person name="Lindquist E."/>
            <person name="Daum C."/>
            <person name="Ramamoorthy G.K."/>
            <person name="Gryganskyi A."/>
            <person name="Culley D."/>
            <person name="Magnuson J.K."/>
            <person name="James T.Y."/>
            <person name="O'Malley M.A."/>
            <person name="Stajich J.E."/>
            <person name="Spatafora J.W."/>
            <person name="Visel A."/>
            <person name="Grigoriev I.V."/>
        </authorList>
    </citation>
    <scope>NUCLEOTIDE SEQUENCE [LARGE SCALE GENOMIC DNA]</scope>
    <source>
        <strain evidence="1 2">CBS 931.73</strain>
    </source>
</reference>
<proteinExistence type="predicted"/>
<evidence type="ECO:0000313" key="1">
    <source>
        <dbReference type="EMBL" id="ORX91155.1"/>
    </source>
</evidence>
<dbReference type="Pfam" id="PF04430">
    <property type="entry name" value="DUF498"/>
    <property type="match status" value="1"/>
</dbReference>
<dbReference type="AlphaFoldDB" id="A0A1Y1XZR7"/>
<dbReference type="SUPFAM" id="SSF64076">
    <property type="entry name" value="MTH938-like"/>
    <property type="match status" value="1"/>
</dbReference>
<dbReference type="InParanoid" id="A0A1Y1XZR7"/>
<keyword evidence="2" id="KW-1185">Reference proteome</keyword>
<dbReference type="GO" id="GO:0005743">
    <property type="term" value="C:mitochondrial inner membrane"/>
    <property type="evidence" value="ECO:0007669"/>
    <property type="project" value="TreeGrafter"/>
</dbReference>
<dbReference type="Proteomes" id="UP000193498">
    <property type="component" value="Unassembled WGS sequence"/>
</dbReference>
<dbReference type="OrthoDB" id="20681at2759"/>
<dbReference type="PANTHER" id="PTHR21192:SF2">
    <property type="entry name" value="NADH DEHYDROGENASE [UBIQUINONE] 1 ALPHA SUBCOMPLEX ASSEMBLY FACTOR 3"/>
    <property type="match status" value="1"/>
</dbReference>
<sequence>MQCLYRPSFGILSRYSAAQKSATLGLFRKFSNTGARLYGEDHTPLVNILARKASSPAIDIIGIDTFTLSDGEKIQGPIIILNGTVFEWNVPYGKKNDAKPFDTWVPEMFKLFEVVSPKPEILVLGTGDDLVPLPESLRQYLFKQGVQIEIQNTRSACQTYNVLLDEERAVSAALLPRLRSVKLDKKL</sequence>
<dbReference type="GO" id="GO:0032981">
    <property type="term" value="P:mitochondrial respiratory chain complex I assembly"/>
    <property type="evidence" value="ECO:0007669"/>
    <property type="project" value="TreeGrafter"/>
</dbReference>
<dbReference type="InterPro" id="IPR007523">
    <property type="entry name" value="NDUFAF3/AAMDC"/>
</dbReference>
<comment type="caution">
    <text evidence="1">The sequence shown here is derived from an EMBL/GenBank/DDBJ whole genome shotgun (WGS) entry which is preliminary data.</text>
</comment>
<gene>
    <name evidence="1" type="ORF">K493DRAFT_228632</name>
</gene>
<dbReference type="InterPro" id="IPR036748">
    <property type="entry name" value="MTH938-like_sf"/>
</dbReference>
<protein>
    <submittedName>
        <fullName evidence="1">DUF498-domain-containing protein</fullName>
    </submittedName>
</protein>
<dbReference type="Gene3D" id="3.40.1230.10">
    <property type="entry name" value="MTH938-like"/>
    <property type="match status" value="1"/>
</dbReference>
<accession>A0A1Y1XZR7</accession>
<dbReference type="EMBL" id="MCFE01000338">
    <property type="protein sequence ID" value="ORX91155.1"/>
    <property type="molecule type" value="Genomic_DNA"/>
</dbReference>